<dbReference type="Pfam" id="PF04480">
    <property type="entry name" value="DUF559"/>
    <property type="match status" value="1"/>
</dbReference>
<accession>A0A136PKK6</accession>
<dbReference type="InterPro" id="IPR011335">
    <property type="entry name" value="Restrct_endonuc-II-like"/>
</dbReference>
<dbReference type="AlphaFoldDB" id="A0A136PKK6"/>
<dbReference type="EMBL" id="LRQV01000145">
    <property type="protein sequence ID" value="KXK58916.1"/>
    <property type="molecule type" value="Genomic_DNA"/>
</dbReference>
<dbReference type="SUPFAM" id="SSF52980">
    <property type="entry name" value="Restriction endonuclease-like"/>
    <property type="match status" value="1"/>
</dbReference>
<dbReference type="RefSeq" id="WP_067372001.1">
    <property type="nucleotide sequence ID" value="NZ_JBIUBN010000014.1"/>
</dbReference>
<protein>
    <recommendedName>
        <fullName evidence="1">DUF559 domain-containing protein</fullName>
    </recommendedName>
</protein>
<name>A0A136PKK6_9ACTN</name>
<feature type="domain" description="DUF559" evidence="1">
    <location>
        <begin position="271"/>
        <end position="335"/>
    </location>
</feature>
<organism evidence="2 3">
    <name type="scientific">Micromonospora rosaria</name>
    <dbReference type="NCBI Taxonomy" id="47874"/>
    <lineage>
        <taxon>Bacteria</taxon>
        <taxon>Bacillati</taxon>
        <taxon>Actinomycetota</taxon>
        <taxon>Actinomycetes</taxon>
        <taxon>Micromonosporales</taxon>
        <taxon>Micromonosporaceae</taxon>
        <taxon>Micromonospora</taxon>
    </lineage>
</organism>
<keyword evidence="3" id="KW-1185">Reference proteome</keyword>
<dbReference type="OrthoDB" id="570572at2"/>
<evidence type="ECO:0000313" key="2">
    <source>
        <dbReference type="EMBL" id="KXK58916.1"/>
    </source>
</evidence>
<evidence type="ECO:0000313" key="3">
    <source>
        <dbReference type="Proteomes" id="UP000070620"/>
    </source>
</evidence>
<comment type="caution">
    <text evidence="2">The sequence shown here is derived from an EMBL/GenBank/DDBJ whole genome shotgun (WGS) entry which is preliminary data.</text>
</comment>
<reference evidence="2 3" key="1">
    <citation type="submission" date="2016-01" db="EMBL/GenBank/DDBJ databases">
        <title>Whole genome sequence and analysis of Micromonospora rosaria DSM 803, which can produce antibacterial substance rosamicin.</title>
        <authorList>
            <person name="Yang H."/>
            <person name="He X."/>
            <person name="Zhu D."/>
        </authorList>
    </citation>
    <scope>NUCLEOTIDE SEQUENCE [LARGE SCALE GENOMIC DNA]</scope>
    <source>
        <strain evidence="2 3">DSM 803</strain>
    </source>
</reference>
<dbReference type="Proteomes" id="UP000070620">
    <property type="component" value="Unassembled WGS sequence"/>
</dbReference>
<dbReference type="Gene3D" id="3.40.960.10">
    <property type="entry name" value="VSR Endonuclease"/>
    <property type="match status" value="1"/>
</dbReference>
<evidence type="ECO:0000259" key="1">
    <source>
        <dbReference type="Pfam" id="PF04480"/>
    </source>
</evidence>
<gene>
    <name evidence="2" type="ORF">AWW66_27125</name>
</gene>
<sequence>MTLARDLAGLPTDRVVQIGGPSVLGGPTVEVVAETAARCLTDHAAVVLDPGSGGPLDVVRTTLDRLEQVAYALLPGWLPEAAQVGRTDPLSLAAVRAAATGRARGTRHSAPFLAHLATAALTGRRPRGDAFALEQRCLGLARVVAEGFDRSGLVLLVGLPADPTEQAEQALVAAAEWLAQHGRLGVWLVGGALRVDRVPVVHLAGPGPVATRPAGGGTPGRPAPPTVVGRPHPASAAEAALEAALAAESWAAGRRWNQSYQSDVLTAPVRLDLVWPAERCVVEVDGPEHCHPARFEADRQRDVRLQLDGYAVLRFTNARISHDVGSVVHQIGTYLRDRRRAMAEGRFHARR</sequence>
<proteinExistence type="predicted"/>
<dbReference type="InterPro" id="IPR007569">
    <property type="entry name" value="DUF559"/>
</dbReference>